<evidence type="ECO:0000313" key="1">
    <source>
        <dbReference type="EMBL" id="EJT73776.1"/>
    </source>
</evidence>
<evidence type="ECO:0000313" key="3">
    <source>
        <dbReference type="Proteomes" id="UP000006039"/>
    </source>
</evidence>
<dbReference type="GeneID" id="20348090"/>
<dbReference type="VEuPathDB" id="FungiDB:GGTG_07632"/>
<name>J3P284_GAET3</name>
<reference evidence="2" key="5">
    <citation type="submission" date="2018-04" db="UniProtKB">
        <authorList>
            <consortium name="EnsemblFungi"/>
        </authorList>
    </citation>
    <scope>IDENTIFICATION</scope>
    <source>
        <strain evidence="2">R3-111a-1</strain>
    </source>
</reference>
<dbReference type="RefSeq" id="XP_009223720.1">
    <property type="nucleotide sequence ID" value="XM_009225456.1"/>
</dbReference>
<protein>
    <submittedName>
        <fullName evidence="1 2">Uncharacterized protein</fullName>
    </submittedName>
</protein>
<accession>J3P284</accession>
<reference evidence="2" key="4">
    <citation type="journal article" date="2015" name="G3 (Bethesda)">
        <title>Genome sequences of three phytopathogenic species of the Magnaporthaceae family of fungi.</title>
        <authorList>
            <person name="Okagaki L.H."/>
            <person name="Nunes C.C."/>
            <person name="Sailsbery J."/>
            <person name="Clay B."/>
            <person name="Brown D."/>
            <person name="John T."/>
            <person name="Oh Y."/>
            <person name="Young N."/>
            <person name="Fitzgerald M."/>
            <person name="Haas B.J."/>
            <person name="Zeng Q."/>
            <person name="Young S."/>
            <person name="Adiconis X."/>
            <person name="Fan L."/>
            <person name="Levin J.Z."/>
            <person name="Mitchell T.K."/>
            <person name="Okubara P.A."/>
            <person name="Farman M.L."/>
            <person name="Kohn L.M."/>
            <person name="Birren B."/>
            <person name="Ma L.-J."/>
            <person name="Dean R.A."/>
        </authorList>
    </citation>
    <scope>NUCLEOTIDE SEQUENCE</scope>
    <source>
        <strain evidence="2">R3-111a-1</strain>
    </source>
</reference>
<sequence length="195" mass="21231">MAKGWLGFWRSKGRVFPTGWLAQESKVHAGLPRLINFPFWRLAAGDPLARRRRVGATSAVRNPPIRAVGGAKCQAPFWVPHLLCNPAVLTLDLKPIVNERQVLPHPRLPRSKFFSQSAKQLPSLPAAWTGPLRVLPSQPALARDGLAPSSRGRGNLNSALASMHEPGAAALEGWAAVGYRILSPLGQHPMPYLPE</sequence>
<evidence type="ECO:0000313" key="2">
    <source>
        <dbReference type="EnsemblFungi" id="EJT73776"/>
    </source>
</evidence>
<dbReference type="AlphaFoldDB" id="J3P284"/>
<reference evidence="1" key="3">
    <citation type="submission" date="2010-09" db="EMBL/GenBank/DDBJ databases">
        <title>Annotation of Gaeumannomyces graminis var. tritici R3-111a-1.</title>
        <authorList>
            <consortium name="The Broad Institute Genome Sequencing Platform"/>
            <person name="Ma L.-J."/>
            <person name="Dead R."/>
            <person name="Young S.K."/>
            <person name="Zeng Q."/>
            <person name="Gargeya S."/>
            <person name="Fitzgerald M."/>
            <person name="Haas B."/>
            <person name="Abouelleil A."/>
            <person name="Alvarado L."/>
            <person name="Arachchi H.M."/>
            <person name="Berlin A."/>
            <person name="Brown A."/>
            <person name="Chapman S.B."/>
            <person name="Chen Z."/>
            <person name="Dunbar C."/>
            <person name="Freedman E."/>
            <person name="Gearin G."/>
            <person name="Gellesch M."/>
            <person name="Goldberg J."/>
            <person name="Griggs A."/>
            <person name="Gujja S."/>
            <person name="Heiman D."/>
            <person name="Howarth C."/>
            <person name="Larson L."/>
            <person name="Lui A."/>
            <person name="MacDonald P.J.P."/>
            <person name="Mehta T."/>
            <person name="Montmayeur A."/>
            <person name="Murphy C."/>
            <person name="Neiman D."/>
            <person name="Pearson M."/>
            <person name="Priest M."/>
            <person name="Roberts A."/>
            <person name="Saif S."/>
            <person name="Shea T."/>
            <person name="Shenoy N."/>
            <person name="Sisk P."/>
            <person name="Stolte C."/>
            <person name="Sykes S."/>
            <person name="Yandava C."/>
            <person name="Wortman J."/>
            <person name="Nusbaum C."/>
            <person name="Birren B."/>
        </authorList>
    </citation>
    <scope>NUCLEOTIDE SEQUENCE</scope>
    <source>
        <strain evidence="1">R3-111a-1</strain>
    </source>
</reference>
<reference evidence="3" key="1">
    <citation type="submission" date="2010-07" db="EMBL/GenBank/DDBJ databases">
        <title>The genome sequence of Gaeumannomyces graminis var. tritici strain R3-111a-1.</title>
        <authorList>
            <consortium name="The Broad Institute Genome Sequencing Platform"/>
            <person name="Ma L.-J."/>
            <person name="Dead R."/>
            <person name="Young S."/>
            <person name="Zeng Q."/>
            <person name="Koehrsen M."/>
            <person name="Alvarado L."/>
            <person name="Berlin A."/>
            <person name="Chapman S.B."/>
            <person name="Chen Z."/>
            <person name="Freedman E."/>
            <person name="Gellesch M."/>
            <person name="Goldberg J."/>
            <person name="Griggs A."/>
            <person name="Gujja S."/>
            <person name="Heilman E.R."/>
            <person name="Heiman D."/>
            <person name="Hepburn T."/>
            <person name="Howarth C."/>
            <person name="Jen D."/>
            <person name="Larson L."/>
            <person name="Mehta T."/>
            <person name="Neiman D."/>
            <person name="Pearson M."/>
            <person name="Roberts A."/>
            <person name="Saif S."/>
            <person name="Shea T."/>
            <person name="Shenoy N."/>
            <person name="Sisk P."/>
            <person name="Stolte C."/>
            <person name="Sykes S."/>
            <person name="Walk T."/>
            <person name="White J."/>
            <person name="Yandava C."/>
            <person name="Haas B."/>
            <person name="Nusbaum C."/>
            <person name="Birren B."/>
        </authorList>
    </citation>
    <scope>NUCLEOTIDE SEQUENCE [LARGE SCALE GENOMIC DNA]</scope>
    <source>
        <strain evidence="3">R3-111a-1</strain>
    </source>
</reference>
<keyword evidence="3" id="KW-1185">Reference proteome</keyword>
<dbReference type="Proteomes" id="UP000006039">
    <property type="component" value="Unassembled WGS sequence"/>
</dbReference>
<reference evidence="1" key="2">
    <citation type="submission" date="2010-07" db="EMBL/GenBank/DDBJ databases">
        <authorList>
            <consortium name="The Broad Institute Genome Sequencing Platform"/>
            <consortium name="Broad Institute Genome Sequencing Center for Infectious Disease"/>
            <person name="Ma L.-J."/>
            <person name="Dead R."/>
            <person name="Young S."/>
            <person name="Zeng Q."/>
            <person name="Koehrsen M."/>
            <person name="Alvarado L."/>
            <person name="Berlin A."/>
            <person name="Chapman S.B."/>
            <person name="Chen Z."/>
            <person name="Freedman E."/>
            <person name="Gellesch M."/>
            <person name="Goldberg J."/>
            <person name="Griggs A."/>
            <person name="Gujja S."/>
            <person name="Heilman E.R."/>
            <person name="Heiman D."/>
            <person name="Hepburn T."/>
            <person name="Howarth C."/>
            <person name="Jen D."/>
            <person name="Larson L."/>
            <person name="Mehta T."/>
            <person name="Neiman D."/>
            <person name="Pearson M."/>
            <person name="Roberts A."/>
            <person name="Saif S."/>
            <person name="Shea T."/>
            <person name="Shenoy N."/>
            <person name="Sisk P."/>
            <person name="Stolte C."/>
            <person name="Sykes S."/>
            <person name="Walk T."/>
            <person name="White J."/>
            <person name="Yandava C."/>
            <person name="Haas B."/>
            <person name="Nusbaum C."/>
            <person name="Birren B."/>
        </authorList>
    </citation>
    <scope>NUCLEOTIDE SEQUENCE</scope>
    <source>
        <strain evidence="1">R3-111a-1</strain>
    </source>
</reference>
<dbReference type="HOGENOM" id="CLU_1396401_0_0_1"/>
<gene>
    <name evidence="2" type="primary">20348090</name>
    <name evidence="1" type="ORF">GGTG_07632</name>
</gene>
<dbReference type="EMBL" id="GL385398">
    <property type="protein sequence ID" value="EJT73776.1"/>
    <property type="molecule type" value="Genomic_DNA"/>
</dbReference>
<dbReference type="EnsemblFungi" id="EJT73776">
    <property type="protein sequence ID" value="EJT73776"/>
    <property type="gene ID" value="GGTG_07632"/>
</dbReference>
<proteinExistence type="predicted"/>
<organism evidence="1">
    <name type="scientific">Gaeumannomyces tritici (strain R3-111a-1)</name>
    <name type="common">Wheat and barley take-all root rot fungus</name>
    <name type="synonym">Gaeumannomyces graminis var. tritici</name>
    <dbReference type="NCBI Taxonomy" id="644352"/>
    <lineage>
        <taxon>Eukaryota</taxon>
        <taxon>Fungi</taxon>
        <taxon>Dikarya</taxon>
        <taxon>Ascomycota</taxon>
        <taxon>Pezizomycotina</taxon>
        <taxon>Sordariomycetes</taxon>
        <taxon>Sordariomycetidae</taxon>
        <taxon>Magnaporthales</taxon>
        <taxon>Magnaporthaceae</taxon>
        <taxon>Gaeumannomyces</taxon>
    </lineage>
</organism>